<dbReference type="Proteomes" id="UP000529843">
    <property type="component" value="Unassembled WGS sequence"/>
</dbReference>
<dbReference type="SFLD" id="SFLDG01123">
    <property type="entry name" value="methyltransferase_(Class_B)"/>
    <property type="match status" value="1"/>
</dbReference>
<keyword evidence="3" id="KW-0479">Metal-binding</keyword>
<dbReference type="SMART" id="SM00729">
    <property type="entry name" value="Elp3"/>
    <property type="match status" value="1"/>
</dbReference>
<evidence type="ECO:0000256" key="5">
    <source>
        <dbReference type="ARBA" id="ARBA00023014"/>
    </source>
</evidence>
<keyword evidence="4" id="KW-0408">Iron</keyword>
<dbReference type="InterPro" id="IPR058240">
    <property type="entry name" value="rSAM_sf"/>
</dbReference>
<dbReference type="AlphaFoldDB" id="A0A7K4NKB6"/>
<dbReference type="Pfam" id="PF04055">
    <property type="entry name" value="Radical_SAM"/>
    <property type="match status" value="1"/>
</dbReference>
<dbReference type="CDD" id="cd01335">
    <property type="entry name" value="Radical_SAM"/>
    <property type="match status" value="1"/>
</dbReference>
<sequence>MPLKIYLGDLTYTTVTLATEAFPLNVGYIASYCKKLFGNDVEITLFKYIDKIDKAVNENPPDILGLSNYCWSHNVSYEIFKMCKKTNPNVVTIWGGPNFPIDFPSQKKFMERYKEVDIYVPTEGETGFSNVVKKVLESNSVDEVKQQITRSPIDGCISRNEQGQIQFTVPTVRISSLDEITSPYLNGMMDKFFDGKLTPMLQTNRGCPFHCTFCTDGRDEVNKVNSFSIKRVQSEIQYIAEHVPKNTHSLHISDLNFGMYPRDIEICESLAKIQEKFDYPKYIKCTTGKNQKNKIIKAIKRLNSSLRVTMSVQSLDPDVLNNIRRDNISVDHMLALYPAIKEAELQTTSEVILGLPGETYTNHVQTLRDLVRAKMDEIMVHTCMLLDGSEMNLPAERKKWGMKTKFRALQRDFTELSSGKKVIEYEEVVIGSNTMTFEEYINLRILAFIIFVTNMGVVFDAIQKFLREQDVDVFELYYRMFTNKKNSPGKTQKVIEQFKQATIDELWDSPQKLLENFQKDSEYKKLLDGEAGTNVIYHYKAVVISECMDDWTEHVIETAQMLIKNSNNYNDELENKFESVANYCRGLSFNVFGQDRLDTNPEYEFGYDIPSWLSPKNDLKLNNFKLATKLKISFQLDNEQYKVVQDNIDIYGHSRVGKSKTLKMLFSDGGQKLWRHPLVTSNQTTYLCWDDK</sequence>
<protein>
    <submittedName>
        <fullName evidence="8">Radical SAM protein</fullName>
    </submittedName>
</protein>
<comment type="caution">
    <text evidence="8">The sequence shown here is derived from an EMBL/GenBank/DDBJ whole genome shotgun (WGS) entry which is preliminary data.</text>
</comment>
<dbReference type="Pfam" id="PF02310">
    <property type="entry name" value="B12-binding"/>
    <property type="match status" value="1"/>
</dbReference>
<dbReference type="SUPFAM" id="SSF52242">
    <property type="entry name" value="Cobalamin (vitamin B12)-binding domain"/>
    <property type="match status" value="1"/>
</dbReference>
<dbReference type="GO" id="GO:0005829">
    <property type="term" value="C:cytosol"/>
    <property type="evidence" value="ECO:0007669"/>
    <property type="project" value="TreeGrafter"/>
</dbReference>
<reference evidence="8 9" key="1">
    <citation type="journal article" date="2019" name="Environ. Microbiol.">
        <title>Genomics insights into ecotype formation of ammonia-oxidizing archaea in the deep ocean.</title>
        <authorList>
            <person name="Wang Y."/>
            <person name="Huang J.M."/>
            <person name="Cui G.J."/>
            <person name="Nunoura T."/>
            <person name="Takaki Y."/>
            <person name="Li W.L."/>
            <person name="Li J."/>
            <person name="Gao Z.M."/>
            <person name="Takai K."/>
            <person name="Zhang A.Q."/>
            <person name="Stepanauskas R."/>
        </authorList>
    </citation>
    <scope>NUCLEOTIDE SEQUENCE [LARGE SCALE GENOMIC DNA]</scope>
    <source>
        <strain evidence="8 9">N8</strain>
    </source>
</reference>
<keyword evidence="2" id="KW-0949">S-adenosyl-L-methionine</keyword>
<dbReference type="Gene3D" id="3.40.50.280">
    <property type="entry name" value="Cobalamin-binding domain"/>
    <property type="match status" value="1"/>
</dbReference>
<dbReference type="GO" id="GO:0051539">
    <property type="term" value="F:4 iron, 4 sulfur cluster binding"/>
    <property type="evidence" value="ECO:0007669"/>
    <property type="project" value="UniProtKB-KW"/>
</dbReference>
<dbReference type="PROSITE" id="PS51918">
    <property type="entry name" value="RADICAL_SAM"/>
    <property type="match status" value="1"/>
</dbReference>
<dbReference type="SFLD" id="SFLDS00029">
    <property type="entry name" value="Radical_SAM"/>
    <property type="match status" value="1"/>
</dbReference>
<dbReference type="InterPro" id="IPR036724">
    <property type="entry name" value="Cobalamin-bd_sf"/>
</dbReference>
<evidence type="ECO:0000259" key="7">
    <source>
        <dbReference type="PROSITE" id="PS51918"/>
    </source>
</evidence>
<organism evidence="8 9">
    <name type="scientific">Marine Group I thaumarchaeote</name>
    <dbReference type="NCBI Taxonomy" id="2511932"/>
    <lineage>
        <taxon>Archaea</taxon>
        <taxon>Nitrososphaerota</taxon>
        <taxon>Marine Group I</taxon>
    </lineage>
</organism>
<dbReference type="InterPro" id="IPR006638">
    <property type="entry name" value="Elp3/MiaA/NifB-like_rSAM"/>
</dbReference>
<dbReference type="Gene3D" id="3.80.30.20">
    <property type="entry name" value="tm_1862 like domain"/>
    <property type="match status" value="1"/>
</dbReference>
<evidence type="ECO:0000313" key="8">
    <source>
        <dbReference type="EMBL" id="NWK01776.1"/>
    </source>
</evidence>
<dbReference type="InterPro" id="IPR023404">
    <property type="entry name" value="rSAM_horseshoe"/>
</dbReference>
<dbReference type="GO" id="GO:0046872">
    <property type="term" value="F:metal ion binding"/>
    <property type="evidence" value="ECO:0007669"/>
    <property type="project" value="UniProtKB-KW"/>
</dbReference>
<dbReference type="InterPro" id="IPR006158">
    <property type="entry name" value="Cobalamin-bd"/>
</dbReference>
<dbReference type="PANTHER" id="PTHR43409:SF16">
    <property type="entry name" value="SLR0320 PROTEIN"/>
    <property type="match status" value="1"/>
</dbReference>
<feature type="domain" description="B12-binding" evidence="6">
    <location>
        <begin position="9"/>
        <end position="142"/>
    </location>
</feature>
<dbReference type="PROSITE" id="PS51332">
    <property type="entry name" value="B12_BINDING"/>
    <property type="match status" value="1"/>
</dbReference>
<dbReference type="SFLD" id="SFLDG01082">
    <property type="entry name" value="B12-binding_domain_containing"/>
    <property type="match status" value="1"/>
</dbReference>
<dbReference type="GO" id="GO:0031419">
    <property type="term" value="F:cobalamin binding"/>
    <property type="evidence" value="ECO:0007669"/>
    <property type="project" value="InterPro"/>
</dbReference>
<evidence type="ECO:0000256" key="3">
    <source>
        <dbReference type="ARBA" id="ARBA00022723"/>
    </source>
</evidence>
<evidence type="ECO:0000259" key="6">
    <source>
        <dbReference type="PROSITE" id="PS51332"/>
    </source>
</evidence>
<dbReference type="EMBL" id="JACAST010000002">
    <property type="protein sequence ID" value="NWK01776.1"/>
    <property type="molecule type" value="Genomic_DNA"/>
</dbReference>
<feature type="domain" description="Radical SAM core" evidence="7">
    <location>
        <begin position="193"/>
        <end position="426"/>
    </location>
</feature>
<dbReference type="InterPro" id="IPR007197">
    <property type="entry name" value="rSAM"/>
</dbReference>
<comment type="cofactor">
    <cofactor evidence="1">
        <name>[4Fe-4S] cluster</name>
        <dbReference type="ChEBI" id="CHEBI:49883"/>
    </cofactor>
</comment>
<dbReference type="InterPro" id="IPR034466">
    <property type="entry name" value="Methyltransferase_Class_B"/>
</dbReference>
<name>A0A7K4NKB6_9ARCH</name>
<dbReference type="PANTHER" id="PTHR43409">
    <property type="entry name" value="ANAEROBIC MAGNESIUM-PROTOPORPHYRIN IX MONOMETHYL ESTER CYCLASE-RELATED"/>
    <property type="match status" value="1"/>
</dbReference>
<dbReference type="InterPro" id="IPR051198">
    <property type="entry name" value="BchE-like"/>
</dbReference>
<accession>A0A7K4NKB6</accession>
<proteinExistence type="predicted"/>
<evidence type="ECO:0000256" key="2">
    <source>
        <dbReference type="ARBA" id="ARBA00022691"/>
    </source>
</evidence>
<gene>
    <name evidence="8" type="ORF">HX804_00470</name>
</gene>
<evidence type="ECO:0000256" key="4">
    <source>
        <dbReference type="ARBA" id="ARBA00023004"/>
    </source>
</evidence>
<keyword evidence="5" id="KW-0411">Iron-sulfur</keyword>
<dbReference type="SUPFAM" id="SSF102114">
    <property type="entry name" value="Radical SAM enzymes"/>
    <property type="match status" value="1"/>
</dbReference>
<evidence type="ECO:0000256" key="1">
    <source>
        <dbReference type="ARBA" id="ARBA00001966"/>
    </source>
</evidence>
<dbReference type="GO" id="GO:0003824">
    <property type="term" value="F:catalytic activity"/>
    <property type="evidence" value="ECO:0007669"/>
    <property type="project" value="InterPro"/>
</dbReference>
<evidence type="ECO:0000313" key="9">
    <source>
        <dbReference type="Proteomes" id="UP000529843"/>
    </source>
</evidence>